<dbReference type="Proteomes" id="UP000887577">
    <property type="component" value="Unplaced"/>
</dbReference>
<proteinExistence type="predicted"/>
<reference evidence="2" key="1">
    <citation type="submission" date="2022-11" db="UniProtKB">
        <authorList>
            <consortium name="WormBaseParasite"/>
        </authorList>
    </citation>
    <scope>IDENTIFICATION</scope>
</reference>
<name>A0A914Y6F3_9BILA</name>
<sequence>MIAKLDDCVNTCQTSNTSAILNGILQCLKPAATNGVNCIEQMNRQFCTNDVNASINTNDVLENPGTGTVRKLMHEKMLKVVDQPNANALNILKSGLNSNQTEIQKCLMECVQKSSVILCLKEKG</sequence>
<dbReference type="AlphaFoldDB" id="A0A914Y6F3"/>
<evidence type="ECO:0000313" key="2">
    <source>
        <dbReference type="WBParaSite" id="PSU_v2.g15030.t1"/>
    </source>
</evidence>
<dbReference type="WBParaSite" id="PSU_v2.g15030.t1">
    <property type="protein sequence ID" value="PSU_v2.g15030.t1"/>
    <property type="gene ID" value="PSU_v2.g15030"/>
</dbReference>
<organism evidence="1 2">
    <name type="scientific">Panagrolaimus superbus</name>
    <dbReference type="NCBI Taxonomy" id="310955"/>
    <lineage>
        <taxon>Eukaryota</taxon>
        <taxon>Metazoa</taxon>
        <taxon>Ecdysozoa</taxon>
        <taxon>Nematoda</taxon>
        <taxon>Chromadorea</taxon>
        <taxon>Rhabditida</taxon>
        <taxon>Tylenchina</taxon>
        <taxon>Panagrolaimomorpha</taxon>
        <taxon>Panagrolaimoidea</taxon>
        <taxon>Panagrolaimidae</taxon>
        <taxon>Panagrolaimus</taxon>
    </lineage>
</organism>
<keyword evidence="1" id="KW-1185">Reference proteome</keyword>
<protein>
    <submittedName>
        <fullName evidence="2">Uncharacterized protein</fullName>
    </submittedName>
</protein>
<accession>A0A914Y6F3</accession>
<evidence type="ECO:0000313" key="1">
    <source>
        <dbReference type="Proteomes" id="UP000887577"/>
    </source>
</evidence>